<dbReference type="InterPro" id="IPR016036">
    <property type="entry name" value="Malonyl_transacylase_ACP-bd"/>
</dbReference>
<evidence type="ECO:0000256" key="2">
    <source>
        <dbReference type="ARBA" id="ARBA00022450"/>
    </source>
</evidence>
<dbReference type="SUPFAM" id="SSF52151">
    <property type="entry name" value="FabD/lysophospholipase-like"/>
    <property type="match status" value="2"/>
</dbReference>
<dbReference type="InterPro" id="IPR054514">
    <property type="entry name" value="RhiE-like_linker"/>
</dbReference>
<dbReference type="InterPro" id="IPR018201">
    <property type="entry name" value="Ketoacyl_synth_AS"/>
</dbReference>
<dbReference type="InterPro" id="IPR013968">
    <property type="entry name" value="PKS_KR"/>
</dbReference>
<dbReference type="CDD" id="cd08952">
    <property type="entry name" value="KR_1_SDR_x"/>
    <property type="match status" value="1"/>
</dbReference>
<dbReference type="InterPro" id="IPR036291">
    <property type="entry name" value="NAD(P)-bd_dom_sf"/>
</dbReference>
<dbReference type="CDD" id="cd00833">
    <property type="entry name" value="PKS"/>
    <property type="match status" value="1"/>
</dbReference>
<feature type="domain" description="Ketosynthase family 3 (KS3)" evidence="9">
    <location>
        <begin position="770"/>
        <end position="1195"/>
    </location>
</feature>
<dbReference type="InterPro" id="IPR014030">
    <property type="entry name" value="Ketoacyl_synth_N"/>
</dbReference>
<dbReference type="InterPro" id="IPR032821">
    <property type="entry name" value="PKS_assoc"/>
</dbReference>
<dbReference type="Gene3D" id="6.10.140.1830">
    <property type="match status" value="1"/>
</dbReference>
<dbReference type="InterPro" id="IPR006162">
    <property type="entry name" value="Ppantetheine_attach_site"/>
</dbReference>
<comment type="pathway">
    <text evidence="1">Antibiotic biosynthesis.</text>
</comment>
<evidence type="ECO:0000256" key="7">
    <source>
        <dbReference type="SAM" id="MobiDB-lite"/>
    </source>
</evidence>
<dbReference type="Pfam" id="PF00109">
    <property type="entry name" value="ketoacyl-synt"/>
    <property type="match status" value="1"/>
</dbReference>
<dbReference type="Gene3D" id="3.40.366.10">
    <property type="entry name" value="Malonyl-Coenzyme A Acyl Carrier Protein, domain 2"/>
    <property type="match status" value="2"/>
</dbReference>
<keyword evidence="3" id="KW-0597">Phosphoprotein</keyword>
<dbReference type="PANTHER" id="PTHR43775:SF51">
    <property type="entry name" value="INACTIVE PHENOLPHTHIOCEROL SYNTHESIS POLYKETIDE SYNTHASE TYPE I PKS1-RELATED"/>
    <property type="match status" value="1"/>
</dbReference>
<dbReference type="SMART" id="SM00822">
    <property type="entry name" value="PKS_KR"/>
    <property type="match status" value="1"/>
</dbReference>
<dbReference type="SUPFAM" id="SSF51735">
    <property type="entry name" value="NAD(P)-binding Rossmann-fold domains"/>
    <property type="match status" value="2"/>
</dbReference>
<dbReference type="RefSeq" id="WP_182840060.1">
    <property type="nucleotide sequence ID" value="NZ_BAAABQ010000070.1"/>
</dbReference>
<evidence type="ECO:0000259" key="8">
    <source>
        <dbReference type="PROSITE" id="PS50075"/>
    </source>
</evidence>
<dbReference type="PROSITE" id="PS00606">
    <property type="entry name" value="KS3_1"/>
    <property type="match status" value="1"/>
</dbReference>
<dbReference type="InterPro" id="IPR036736">
    <property type="entry name" value="ACP-like_sf"/>
</dbReference>
<dbReference type="Pfam" id="PF02801">
    <property type="entry name" value="Ketoacyl-synt_C"/>
    <property type="match status" value="1"/>
</dbReference>
<evidence type="ECO:0000259" key="9">
    <source>
        <dbReference type="PROSITE" id="PS52004"/>
    </source>
</evidence>
<dbReference type="SMART" id="SM00823">
    <property type="entry name" value="PKS_PP"/>
    <property type="match status" value="2"/>
</dbReference>
<dbReference type="Pfam" id="PF00550">
    <property type="entry name" value="PP-binding"/>
    <property type="match status" value="2"/>
</dbReference>
<comment type="caution">
    <text evidence="10">The sequence shown here is derived from an EMBL/GenBank/DDBJ whole genome shotgun (WGS) entry which is preliminary data.</text>
</comment>
<name>A0ABR6BVP8_9PSEU</name>
<dbReference type="InterPro" id="IPR057326">
    <property type="entry name" value="KR_dom"/>
</dbReference>
<keyword evidence="2" id="KW-0596">Phosphopantetheine</keyword>
<keyword evidence="11" id="KW-1185">Reference proteome</keyword>
<reference evidence="10 11" key="1">
    <citation type="submission" date="2020-08" db="EMBL/GenBank/DDBJ databases">
        <title>Genomic Encyclopedia of Archaeal and Bacterial Type Strains, Phase II (KMG-II): from individual species to whole genera.</title>
        <authorList>
            <person name="Goeker M."/>
        </authorList>
    </citation>
    <scope>NUCLEOTIDE SEQUENCE [LARGE SCALE GENOMIC DNA]</scope>
    <source>
        <strain evidence="10 11">DSM 43850</strain>
    </source>
</reference>
<dbReference type="Pfam" id="PF18369">
    <property type="entry name" value="PKS_DE"/>
    <property type="match status" value="1"/>
</dbReference>
<dbReference type="Proteomes" id="UP000517916">
    <property type="component" value="Unassembled WGS sequence"/>
</dbReference>
<dbReference type="PROSITE" id="PS00012">
    <property type="entry name" value="PHOSPHOPANTETHEINE"/>
    <property type="match status" value="1"/>
</dbReference>
<protein>
    <submittedName>
        <fullName evidence="10">Acyl transferase domain-containing protein</fullName>
    </submittedName>
</protein>
<dbReference type="NCBIfam" id="NF045894">
    <property type="entry name" value="PKS_plus_SDR"/>
    <property type="match status" value="1"/>
</dbReference>
<dbReference type="InterPro" id="IPR014043">
    <property type="entry name" value="Acyl_transferase_dom"/>
</dbReference>
<keyword evidence="5" id="KW-0677">Repeat</keyword>
<dbReference type="Pfam" id="PF16197">
    <property type="entry name" value="KAsynt_C_assoc"/>
    <property type="match status" value="1"/>
</dbReference>
<dbReference type="Gene3D" id="3.40.50.720">
    <property type="entry name" value="NAD(P)-binding Rossmann-like Domain"/>
    <property type="match status" value="1"/>
</dbReference>
<evidence type="ECO:0000256" key="6">
    <source>
        <dbReference type="ARBA" id="ARBA00023315"/>
    </source>
</evidence>
<dbReference type="PROSITE" id="PS52004">
    <property type="entry name" value="KS3_2"/>
    <property type="match status" value="1"/>
</dbReference>
<evidence type="ECO:0000256" key="5">
    <source>
        <dbReference type="ARBA" id="ARBA00022737"/>
    </source>
</evidence>
<feature type="domain" description="Carrier" evidence="8">
    <location>
        <begin position="2179"/>
        <end position="2254"/>
    </location>
</feature>
<feature type="domain" description="Carrier" evidence="8">
    <location>
        <begin position="681"/>
        <end position="756"/>
    </location>
</feature>
<dbReference type="InterPro" id="IPR001227">
    <property type="entry name" value="Ac_transferase_dom_sf"/>
</dbReference>
<sequence length="2297" mass="241561">MRFGSTTPPSSIALIGMSSGPWTVPPAEAARRALENAGIVPESLGNATVGVFSTAQADLIAAEIGVLGPVLSADIQPAAVVHLAAQSVHMGESELALAGVLSDVCGFLVLKRITSAIADGDPIHCVLDGSALGRGPVVRQACERAGVDQDAIHFLWRRGYHSGEAVLDGLFDGEQPLDEDDAAAALLELPVLLNRRQIPVPGVPLDLDRRLTAVLSSADGAGTACALVLSEPPARPLPPARASVPVLPLVLSADSEETLRGKAETLRAHLAGPEAPDLLDAAHTLALARSHLPHRGVVLGGDRAELAAGLAELAAGRGGAVRAGTERKVALMFPGEGGQRPGMGRELYPLFDVFADALDEVCDHLDAVSTWSVRELLLGEGRPEVAPADEALYTQDALFALQVALFRQFEHWGVRPDFVVGHSVGELAAATAAGVYSLPDVCALLAERIRLFREKTPVGGAMVAMRVTEAEARESLAGLEHLAAISAVNAPNSVVVSGDREAVLRVAGLWADRGRKVKQLPVDRAFHSPHMAAMAGDFEQFARGLSARPPRIPLIPVHTGLGADPAVVCLPEYWGAQVRGTGHFLNCVTGLAAAGVDTYVDMSANGVLAALVEETLPEAAAGDVLVTAALRGGQSDLRAVLGTLGELHGHGVPVAWSEVFRGWGGRRAHLPTEVAQPARTESRAADLPRLIRAEAESLVKADYRPDRSFLELGLDSVAAVELVNRLRRRTGLRIAATALFDHPTPNQLAAHLDGRAPRPAAVVPRRTGSEEPIAIVGMSCRFPGGVQSPEDLWQLVASGRDVIAPMPEDRGWDLAALYDPQRQRPGTSYVREGGFLHEAAEFDPAFFGIGGHEALEMDPQQRLLLELSWEALERAGIDPATLRGSDTGVYAGLTHSDYGTGPGHAGVTGRPHLAIGTVASVASGRISFTLGLQGPNLSIDTACSSSLVGVHLATTALRRGECSLALAGAVTVLSSPMVFVEFSRQGGLAPDARAKPFAEGADGTAWAEGGGMFLLERYSDARRNGHPVLALITGSAVNSDGASNGLTAPNGAAQQRLLASALADARLRPSDVDVVETHGTGTQLGDPIEAGALLAAYGAHRPPDRPLLVGSLKSNLGHTQAAAGAASVIKMVLAMRHGTVPATLNVDRPSSHVDWAAGLRLVTESTPWPDQGPIRRAGVSSFGIGGTNAHVILQQPPAESEAPAEPGADVPPLWTVSGGSEAALRAQAARLAAHCEAHPELGERDLGFSLATTRSALAHRAVLTGGDRDQLRRALTALAAGRTDPGLTVGAVAEGGLAFLFTGQGSQRTGMGRGLHERYAVFAAAFDEVCTGLGLPVRDVVFGADQNTLDRTEFAQTGLFAFEVALFRLLESWGIRPDLLLGHSIGELAAAHVAGVLSLPDACRLVAARGSLMQALPPQGAMYAVAASVDEVEQLPPGVSLAAVNGPRSVVLSGTEEAVAALAERFRAQGRRTKRLRVSHAFHSALMDPMLDEFRSVARSLDYQPPRIPIVSDLTGRLATDEQLCSPEYWVDHVRGTVRFLDGMRTLQDQGVTTYLELGPQTTLTEMAADCLTEAVDSAVIPGLREEDVLGAVAALHVRGHGPDWSAWYAGSGARRVDLPTYAFQRKRFWLMPEEVHHPRTPQADSVFWEAVASEDLQRLGDLLGTGADPKVTELLPAMARWRRSHDQDAAVDRLRYRITWQPVADQVARKRNWIVVHSADLPVPEPIRAALSAVVLPVQAGAGRADIAELLAPWRYGEPVDGVLSLLAWDERPHPGATEVPAGLALTTALIQAMGDTEFEVPLWCVTQAAVSTGHGDRLGSPVQAMVWGLGRVAALEHPQRWGGLVDLPSTLDFAVAERLAGVLSASEDQVAVRASGVFARRLLRAPAGTRGDLAPREWPRRGTTLITGAFGALGRQLARWLAAEGVQRLLLTGRHANDPEFVAELTALGAEVDAVACDVADRQAVAALLAGIPADRPLTAVAHAAGVLDDGVIDALDPQRLARVLHAKVGGARNLHELAGGLDAFVLFSSATGAVGNAGQANYAAANTYLDALADQRRAEGLAATSLAWGPWGAGGMAVDGADAAAVGTRLRRNGMTVLDPELGIAALAAAFAREESGLVIADVDWDRFLSVFATTRHSPLLAELPEVRQSKDTEPQAEASELVARLAGMSQAERVRALRELVCQHTALILGHDSAAQVQPGKPFHEQGLSSLGVVELRNQLSSRTGLRVPASALFDHPTPTALAGYLDAELTPDAHPEPAPEPPAAQAEATDLDDALSRAEREISLAAEGLLDG</sequence>
<evidence type="ECO:0000313" key="11">
    <source>
        <dbReference type="Proteomes" id="UP000517916"/>
    </source>
</evidence>
<dbReference type="InterPro" id="IPR020841">
    <property type="entry name" value="PKS_Beta-ketoAc_synthase_dom"/>
</dbReference>
<dbReference type="InterPro" id="IPR020806">
    <property type="entry name" value="PKS_PP-bd"/>
</dbReference>
<dbReference type="PROSITE" id="PS50075">
    <property type="entry name" value="CARRIER"/>
    <property type="match status" value="2"/>
</dbReference>
<evidence type="ECO:0000313" key="10">
    <source>
        <dbReference type="EMBL" id="MBA8930765.1"/>
    </source>
</evidence>
<proteinExistence type="predicted"/>
<dbReference type="InterPro" id="IPR050091">
    <property type="entry name" value="PKS_NRPS_Biosynth_Enz"/>
</dbReference>
<dbReference type="InterPro" id="IPR016039">
    <property type="entry name" value="Thiolase-like"/>
</dbReference>
<evidence type="ECO:0000256" key="3">
    <source>
        <dbReference type="ARBA" id="ARBA00022553"/>
    </source>
</evidence>
<gene>
    <name evidence="10" type="ORF">BC739_008012</name>
</gene>
<dbReference type="Gene3D" id="3.30.70.3290">
    <property type="match status" value="2"/>
</dbReference>
<dbReference type="Gene3D" id="1.10.1200.10">
    <property type="entry name" value="ACP-like"/>
    <property type="match status" value="2"/>
</dbReference>
<dbReference type="InterPro" id="IPR009081">
    <property type="entry name" value="PP-bd_ACP"/>
</dbReference>
<dbReference type="SUPFAM" id="SSF47336">
    <property type="entry name" value="ACP-like"/>
    <property type="match status" value="2"/>
</dbReference>
<keyword evidence="4 10" id="KW-0808">Transferase</keyword>
<dbReference type="SUPFAM" id="SSF55048">
    <property type="entry name" value="Probable ACP-binding domain of malonyl-CoA ACP transacylase"/>
    <property type="match status" value="2"/>
</dbReference>
<dbReference type="SMART" id="SM00827">
    <property type="entry name" value="PKS_AT"/>
    <property type="match status" value="2"/>
</dbReference>
<dbReference type="Gene3D" id="3.40.47.10">
    <property type="match status" value="1"/>
</dbReference>
<dbReference type="EMBL" id="JACJID010000007">
    <property type="protein sequence ID" value="MBA8930765.1"/>
    <property type="molecule type" value="Genomic_DNA"/>
</dbReference>
<evidence type="ECO:0000256" key="4">
    <source>
        <dbReference type="ARBA" id="ARBA00022679"/>
    </source>
</evidence>
<dbReference type="Pfam" id="PF22336">
    <property type="entry name" value="RhiE-like_linker"/>
    <property type="match status" value="1"/>
</dbReference>
<organism evidence="10 11">
    <name type="scientific">Kutzneria viridogrisea</name>
    <dbReference type="NCBI Taxonomy" id="47990"/>
    <lineage>
        <taxon>Bacteria</taxon>
        <taxon>Bacillati</taxon>
        <taxon>Actinomycetota</taxon>
        <taxon>Actinomycetes</taxon>
        <taxon>Pseudonocardiales</taxon>
        <taxon>Pseudonocardiaceae</taxon>
        <taxon>Kutzneria</taxon>
    </lineage>
</organism>
<dbReference type="PANTHER" id="PTHR43775">
    <property type="entry name" value="FATTY ACID SYNTHASE"/>
    <property type="match status" value="1"/>
</dbReference>
<accession>A0ABR6BVP8</accession>
<dbReference type="SMART" id="SM00825">
    <property type="entry name" value="PKS_KS"/>
    <property type="match status" value="1"/>
</dbReference>
<dbReference type="Pfam" id="PF08659">
    <property type="entry name" value="KR"/>
    <property type="match status" value="1"/>
</dbReference>
<dbReference type="SUPFAM" id="SSF53901">
    <property type="entry name" value="Thiolase-like"/>
    <property type="match status" value="2"/>
</dbReference>
<feature type="region of interest" description="Disordered" evidence="7">
    <location>
        <begin position="2254"/>
        <end position="2283"/>
    </location>
</feature>
<evidence type="ECO:0000256" key="1">
    <source>
        <dbReference type="ARBA" id="ARBA00004792"/>
    </source>
</evidence>
<dbReference type="GO" id="GO:0016740">
    <property type="term" value="F:transferase activity"/>
    <property type="evidence" value="ECO:0007669"/>
    <property type="project" value="UniProtKB-KW"/>
</dbReference>
<dbReference type="InterPro" id="IPR014031">
    <property type="entry name" value="Ketoacyl_synth_C"/>
</dbReference>
<dbReference type="InterPro" id="IPR041618">
    <property type="entry name" value="PKS_DE"/>
</dbReference>
<keyword evidence="6" id="KW-0012">Acyltransferase</keyword>
<dbReference type="SMART" id="SM01294">
    <property type="entry name" value="PKS_PP_betabranch"/>
    <property type="match status" value="1"/>
</dbReference>
<dbReference type="InterPro" id="IPR016035">
    <property type="entry name" value="Acyl_Trfase/lysoPLipase"/>
</dbReference>
<dbReference type="Pfam" id="PF00698">
    <property type="entry name" value="Acyl_transf_1"/>
    <property type="match status" value="2"/>
</dbReference>